<feature type="transmembrane region" description="Helical" evidence="8">
    <location>
        <begin position="73"/>
        <end position="96"/>
    </location>
</feature>
<evidence type="ECO:0000256" key="3">
    <source>
        <dbReference type="ARBA" id="ARBA00022475"/>
    </source>
</evidence>
<dbReference type="Proteomes" id="UP000198990">
    <property type="component" value="Unassembled WGS sequence"/>
</dbReference>
<feature type="transmembrane region" description="Helical" evidence="8">
    <location>
        <begin position="278"/>
        <end position="300"/>
    </location>
</feature>
<dbReference type="PANTHER" id="PTHR30354">
    <property type="entry name" value="GNT FAMILY GLUCONATE TRANSPORTER"/>
    <property type="match status" value="1"/>
</dbReference>
<feature type="transmembrane region" description="Helical" evidence="8">
    <location>
        <begin position="194"/>
        <end position="213"/>
    </location>
</feature>
<feature type="transmembrane region" description="Helical" evidence="8">
    <location>
        <begin position="358"/>
        <end position="386"/>
    </location>
</feature>
<comment type="subcellular location">
    <subcellularLocation>
        <location evidence="1">Cell membrane</location>
        <topology evidence="1">Multi-pass membrane protein</topology>
    </subcellularLocation>
</comment>
<dbReference type="PANTHER" id="PTHR30354:SF22">
    <property type="entry name" value="HIGH-AFFINITY GLUCONATE TRANSPORTER"/>
    <property type="match status" value="1"/>
</dbReference>
<name>A0A1H7KCE4_9FLAO</name>
<feature type="transmembrane region" description="Helical" evidence="8">
    <location>
        <begin position="21"/>
        <end position="38"/>
    </location>
</feature>
<gene>
    <name evidence="9" type="ORF">SAMN04488008_102266</name>
</gene>
<feature type="transmembrane region" description="Helical" evidence="8">
    <location>
        <begin position="312"/>
        <end position="332"/>
    </location>
</feature>
<reference evidence="10" key="1">
    <citation type="submission" date="2016-10" db="EMBL/GenBank/DDBJ databases">
        <authorList>
            <person name="Varghese N."/>
            <person name="Submissions S."/>
        </authorList>
    </citation>
    <scope>NUCLEOTIDE SEQUENCE [LARGE SCALE GENOMIC DNA]</scope>
    <source>
        <strain evidence="10">DSM 16471</strain>
    </source>
</reference>
<feature type="transmembrane region" description="Helical" evidence="8">
    <location>
        <begin position="116"/>
        <end position="149"/>
    </location>
</feature>
<feature type="transmembrane region" description="Helical" evidence="8">
    <location>
        <begin position="398"/>
        <end position="421"/>
    </location>
</feature>
<keyword evidence="5 8" id="KW-1133">Transmembrane helix</keyword>
<evidence type="ECO:0000256" key="7">
    <source>
        <dbReference type="ARBA" id="ARBA00049663"/>
    </source>
</evidence>
<evidence type="ECO:0000313" key="9">
    <source>
        <dbReference type="EMBL" id="SEK83625.1"/>
    </source>
</evidence>
<dbReference type="EMBL" id="FNZN01000002">
    <property type="protein sequence ID" value="SEK83625.1"/>
    <property type="molecule type" value="Genomic_DNA"/>
</dbReference>
<sequence length="458" mass="48432">MLSLFFMVYLGYQPIQTKYNMPLIIVILGILLLFILIAKFKLNAFITFIIVSLFVGIAEGMEPLSVVDSIQKGIGNILGFLVIILGLGAMLGKLVADSGAAQRITTKLVEKFGKKNIQWAVVLTGFIVGIPMFYSVGFVILVPLVFTIAAATGLPLLYVGLPMLASLSVTHGYLPPHPAPTAIAATFSADIGKTLLYGICVAIPAIIVAGPLLSRTLKGINATPLKEFLNPVILKEEEMPSMANSIISALLPVILIAIAALAEFALPDSFFLKKTLIFMGNPAIAMLISVLVAIYTLGLGRGKKMKEVMDSVGSAITGITMVLLIIAGSGALKQVLIDSGVSEYIGAMLQESSISPLILAWLIATVIRVCVGSATVAGLTAAGIVLPLTQGTGVSPELMVLAIGSGSLMLSHVNDSGFWLFKEYFNLSVKDTLKSWTVMETTVGVMGLVGVLVINMFI</sequence>
<evidence type="ECO:0000256" key="2">
    <source>
        <dbReference type="ARBA" id="ARBA00022448"/>
    </source>
</evidence>
<keyword evidence="4 8" id="KW-0812">Transmembrane</keyword>
<evidence type="ECO:0000256" key="1">
    <source>
        <dbReference type="ARBA" id="ARBA00004651"/>
    </source>
</evidence>
<keyword evidence="10" id="KW-1185">Reference proteome</keyword>
<comment type="similarity">
    <text evidence="7">Belongs to the GntP permease family.</text>
</comment>
<proteinExistence type="inferred from homology"/>
<dbReference type="GO" id="GO:0005886">
    <property type="term" value="C:plasma membrane"/>
    <property type="evidence" value="ECO:0007669"/>
    <property type="project" value="UniProtKB-SubCell"/>
</dbReference>
<dbReference type="InterPro" id="IPR003474">
    <property type="entry name" value="Glcn_transporter"/>
</dbReference>
<evidence type="ECO:0000256" key="8">
    <source>
        <dbReference type="SAM" id="Phobius"/>
    </source>
</evidence>
<keyword evidence="3" id="KW-1003">Cell membrane</keyword>
<evidence type="ECO:0000256" key="5">
    <source>
        <dbReference type="ARBA" id="ARBA00022989"/>
    </source>
</evidence>
<accession>A0A1H7KCE4</accession>
<organism evidence="9 10">
    <name type="scientific">Maribacter orientalis</name>
    <dbReference type="NCBI Taxonomy" id="228957"/>
    <lineage>
        <taxon>Bacteria</taxon>
        <taxon>Pseudomonadati</taxon>
        <taxon>Bacteroidota</taxon>
        <taxon>Flavobacteriia</taxon>
        <taxon>Flavobacteriales</taxon>
        <taxon>Flavobacteriaceae</taxon>
        <taxon>Maribacter</taxon>
    </lineage>
</organism>
<dbReference type="NCBIfam" id="TIGR00791">
    <property type="entry name" value="gntP"/>
    <property type="match status" value="1"/>
</dbReference>
<feature type="transmembrane region" description="Helical" evidence="8">
    <location>
        <begin position="245"/>
        <end position="266"/>
    </location>
</feature>
<dbReference type="GO" id="GO:0015128">
    <property type="term" value="F:gluconate transmembrane transporter activity"/>
    <property type="evidence" value="ECO:0007669"/>
    <property type="project" value="InterPro"/>
</dbReference>
<feature type="transmembrane region" description="Helical" evidence="8">
    <location>
        <begin position="44"/>
        <end position="61"/>
    </location>
</feature>
<evidence type="ECO:0000256" key="4">
    <source>
        <dbReference type="ARBA" id="ARBA00022692"/>
    </source>
</evidence>
<feature type="transmembrane region" description="Helical" evidence="8">
    <location>
        <begin position="441"/>
        <end position="457"/>
    </location>
</feature>
<evidence type="ECO:0000256" key="6">
    <source>
        <dbReference type="ARBA" id="ARBA00023136"/>
    </source>
</evidence>
<protein>
    <submittedName>
        <fullName evidence="9">Gnt-I system high-affinity gluconate transporter</fullName>
    </submittedName>
</protein>
<dbReference type="PIRSF" id="PIRSF002746">
    <property type="entry name" value="Gluconate_transporter"/>
    <property type="match status" value="1"/>
</dbReference>
<keyword evidence="6 8" id="KW-0472">Membrane</keyword>
<dbReference type="Pfam" id="PF02447">
    <property type="entry name" value="GntP_permease"/>
    <property type="match status" value="1"/>
</dbReference>
<keyword evidence="2" id="KW-0813">Transport</keyword>
<dbReference type="STRING" id="228957.SAMN04488008_102266"/>
<evidence type="ECO:0000313" key="10">
    <source>
        <dbReference type="Proteomes" id="UP000198990"/>
    </source>
</evidence>
<dbReference type="AlphaFoldDB" id="A0A1H7KCE4"/>